<dbReference type="EMBL" id="JARKIE010000357">
    <property type="protein sequence ID" value="KAJ7651819.1"/>
    <property type="molecule type" value="Genomic_DNA"/>
</dbReference>
<accession>A0AAD7G368</accession>
<evidence type="ECO:0000313" key="1">
    <source>
        <dbReference type="EMBL" id="KAJ7651819.1"/>
    </source>
</evidence>
<dbReference type="AlphaFoldDB" id="A0AAD7G368"/>
<organism evidence="1 2">
    <name type="scientific">Mycena rosella</name>
    <name type="common">Pink bonnet</name>
    <name type="synonym">Agaricus rosellus</name>
    <dbReference type="NCBI Taxonomy" id="1033263"/>
    <lineage>
        <taxon>Eukaryota</taxon>
        <taxon>Fungi</taxon>
        <taxon>Dikarya</taxon>
        <taxon>Basidiomycota</taxon>
        <taxon>Agaricomycotina</taxon>
        <taxon>Agaricomycetes</taxon>
        <taxon>Agaricomycetidae</taxon>
        <taxon>Agaricales</taxon>
        <taxon>Marasmiineae</taxon>
        <taxon>Mycenaceae</taxon>
        <taxon>Mycena</taxon>
    </lineage>
</organism>
<comment type="caution">
    <text evidence="1">The sequence shown here is derived from an EMBL/GenBank/DDBJ whole genome shotgun (WGS) entry which is preliminary data.</text>
</comment>
<gene>
    <name evidence="1" type="ORF">B0H17DRAFT_881616</name>
</gene>
<sequence length="243" mass="27445">YLRSKTCPMSTDGFLVPNTPMVHIHIAVFDELTVIGVTSSQVMFDVIGTQTLLRAWTRLLAGENVDAIQGMDWDVAPFESFRGACDVNLVRGYGSHLPGLLVPLVRLWMRGPEVRKLIRVPKAFLEELKREIMLDLKLKGLSERVDIYDVPLAWWLKISYSVRKCGDKTPIHVHRPVNLWPMCIFPGDSTLTHPYINNTSSTIPLPPLAVSAFQTEPLGELALRIWRAITLYHTDLCTIQAEL</sequence>
<evidence type="ECO:0000313" key="2">
    <source>
        <dbReference type="Proteomes" id="UP001221757"/>
    </source>
</evidence>
<feature type="non-terminal residue" evidence="1">
    <location>
        <position position="243"/>
    </location>
</feature>
<name>A0AAD7G368_MYCRO</name>
<protein>
    <submittedName>
        <fullName evidence="1">Uncharacterized protein</fullName>
    </submittedName>
</protein>
<proteinExistence type="predicted"/>
<dbReference type="Proteomes" id="UP001221757">
    <property type="component" value="Unassembled WGS sequence"/>
</dbReference>
<feature type="non-terminal residue" evidence="1">
    <location>
        <position position="1"/>
    </location>
</feature>
<reference evidence="1" key="1">
    <citation type="submission" date="2023-03" db="EMBL/GenBank/DDBJ databases">
        <title>Massive genome expansion in bonnet fungi (Mycena s.s.) driven by repeated elements and novel gene families across ecological guilds.</title>
        <authorList>
            <consortium name="Lawrence Berkeley National Laboratory"/>
            <person name="Harder C.B."/>
            <person name="Miyauchi S."/>
            <person name="Viragh M."/>
            <person name="Kuo A."/>
            <person name="Thoen E."/>
            <person name="Andreopoulos B."/>
            <person name="Lu D."/>
            <person name="Skrede I."/>
            <person name="Drula E."/>
            <person name="Henrissat B."/>
            <person name="Morin E."/>
            <person name="Kohler A."/>
            <person name="Barry K."/>
            <person name="LaButti K."/>
            <person name="Morin E."/>
            <person name="Salamov A."/>
            <person name="Lipzen A."/>
            <person name="Mereny Z."/>
            <person name="Hegedus B."/>
            <person name="Baldrian P."/>
            <person name="Stursova M."/>
            <person name="Weitz H."/>
            <person name="Taylor A."/>
            <person name="Grigoriev I.V."/>
            <person name="Nagy L.G."/>
            <person name="Martin F."/>
            <person name="Kauserud H."/>
        </authorList>
    </citation>
    <scope>NUCLEOTIDE SEQUENCE</scope>
    <source>
        <strain evidence="1">CBHHK067</strain>
    </source>
</reference>
<keyword evidence="2" id="KW-1185">Reference proteome</keyword>